<dbReference type="eggNOG" id="ENOG502T9BN">
    <property type="taxonomic scope" value="Eukaryota"/>
</dbReference>
<dbReference type="RefSeq" id="XP_007739150.1">
    <property type="nucleotide sequence ID" value="XM_007740960.1"/>
</dbReference>
<organism evidence="2 3">
    <name type="scientific">Cladophialophora psammophila CBS 110553</name>
    <dbReference type="NCBI Taxonomy" id="1182543"/>
    <lineage>
        <taxon>Eukaryota</taxon>
        <taxon>Fungi</taxon>
        <taxon>Dikarya</taxon>
        <taxon>Ascomycota</taxon>
        <taxon>Pezizomycotina</taxon>
        <taxon>Eurotiomycetes</taxon>
        <taxon>Chaetothyriomycetidae</taxon>
        <taxon>Chaetothyriales</taxon>
        <taxon>Herpotrichiellaceae</taxon>
        <taxon>Cladophialophora</taxon>
    </lineage>
</organism>
<gene>
    <name evidence="2" type="ORF">A1O5_00340</name>
</gene>
<feature type="compositionally biased region" description="Pro residues" evidence="1">
    <location>
        <begin position="266"/>
        <end position="276"/>
    </location>
</feature>
<reference evidence="2 3" key="1">
    <citation type="submission" date="2013-03" db="EMBL/GenBank/DDBJ databases">
        <title>The Genome Sequence of Cladophialophora psammophila CBS 110553.</title>
        <authorList>
            <consortium name="The Broad Institute Genomics Platform"/>
            <person name="Cuomo C."/>
            <person name="de Hoog S."/>
            <person name="Gorbushina A."/>
            <person name="Walker B."/>
            <person name="Young S.K."/>
            <person name="Zeng Q."/>
            <person name="Gargeya S."/>
            <person name="Fitzgerald M."/>
            <person name="Haas B."/>
            <person name="Abouelleil A."/>
            <person name="Allen A.W."/>
            <person name="Alvarado L."/>
            <person name="Arachchi H.M."/>
            <person name="Berlin A.M."/>
            <person name="Chapman S.B."/>
            <person name="Gainer-Dewar J."/>
            <person name="Goldberg J."/>
            <person name="Griggs A."/>
            <person name="Gujja S."/>
            <person name="Hansen M."/>
            <person name="Howarth C."/>
            <person name="Imamovic A."/>
            <person name="Ireland A."/>
            <person name="Larimer J."/>
            <person name="McCowan C."/>
            <person name="Murphy C."/>
            <person name="Pearson M."/>
            <person name="Poon T.W."/>
            <person name="Priest M."/>
            <person name="Roberts A."/>
            <person name="Saif S."/>
            <person name="Shea T."/>
            <person name="Sisk P."/>
            <person name="Sykes S."/>
            <person name="Wortman J."/>
            <person name="Nusbaum C."/>
            <person name="Birren B."/>
        </authorList>
    </citation>
    <scope>NUCLEOTIDE SEQUENCE [LARGE SCALE GENOMIC DNA]</scope>
    <source>
        <strain evidence="2 3">CBS 110553</strain>
    </source>
</reference>
<sequence length="397" mass="43510">MTSLQPLAPKDASPIKRNTINQRRCRARRQDYIEDLKRRLRTYETQAIQATAEVQAAARNVADENHALKEEVKALRKQNEALQTSWEERFRSLTQKAAEEDRALREEIKALREQNKLLQRSCSQPYSSATRNQDKVEGPIVADRQQKERQPGARKRRVFDGKVFETGIPFTALPALPHQDHETHAGPTSMKIPVSMTSRFRIPPRNLSRPPPNTLQSHDVALTDDHAQEEDILASPDEEDGSSTLMPSPPFSNFATSDPDDLASTPHPPYSPPSPAISPFQSKSRLCGPARTANSTPCLEAALIIASMRGVPAHDITVETEILPELGCHGPLSRPKCISPKDCRGHGPGHGQSQPGSGGIDTISEGLSAGNGSEAEMGPSICAVDNRKLFGILAREG</sequence>
<feature type="region of interest" description="Disordered" evidence="1">
    <location>
        <begin position="235"/>
        <end position="291"/>
    </location>
</feature>
<feature type="region of interest" description="Disordered" evidence="1">
    <location>
        <begin position="1"/>
        <end position="20"/>
    </location>
</feature>
<protein>
    <recommendedName>
        <fullName evidence="4">BZIP domain-containing protein</fullName>
    </recommendedName>
</protein>
<evidence type="ECO:0000256" key="1">
    <source>
        <dbReference type="SAM" id="MobiDB-lite"/>
    </source>
</evidence>
<dbReference type="EMBL" id="AMGX01000001">
    <property type="protein sequence ID" value="EXJ75833.1"/>
    <property type="molecule type" value="Genomic_DNA"/>
</dbReference>
<comment type="caution">
    <text evidence="2">The sequence shown here is derived from an EMBL/GenBank/DDBJ whole genome shotgun (WGS) entry which is preliminary data.</text>
</comment>
<dbReference type="OrthoDB" id="4505928at2759"/>
<dbReference type="Proteomes" id="UP000019471">
    <property type="component" value="Unassembled WGS sequence"/>
</dbReference>
<dbReference type="PANTHER" id="PTHR42070:SF1">
    <property type="entry name" value="FILAMENT ASSOCIATED PROTEIN, PUTATIVE (AFU_ORTHOLOGUE AFUA_8G06630)-RELATED"/>
    <property type="match status" value="1"/>
</dbReference>
<name>W9X6M0_9EURO</name>
<accession>W9X6M0</accession>
<keyword evidence="3" id="KW-1185">Reference proteome</keyword>
<dbReference type="HOGENOM" id="CLU_061210_0_0_1"/>
<feature type="region of interest" description="Disordered" evidence="1">
    <location>
        <begin position="120"/>
        <end position="157"/>
    </location>
</feature>
<evidence type="ECO:0000313" key="3">
    <source>
        <dbReference type="Proteomes" id="UP000019471"/>
    </source>
</evidence>
<feature type="compositionally biased region" description="Polar residues" evidence="1">
    <location>
        <begin position="120"/>
        <end position="131"/>
    </location>
</feature>
<feature type="region of interest" description="Disordered" evidence="1">
    <location>
        <begin position="343"/>
        <end position="376"/>
    </location>
</feature>
<dbReference type="Gene3D" id="1.20.5.170">
    <property type="match status" value="1"/>
</dbReference>
<dbReference type="STRING" id="1182543.W9X6M0"/>
<evidence type="ECO:0008006" key="4">
    <source>
        <dbReference type="Google" id="ProtNLM"/>
    </source>
</evidence>
<proteinExistence type="predicted"/>
<dbReference type="PANTHER" id="PTHR42070">
    <property type="entry name" value="FILAMENT ASSOCIATED PROTEIN, PUTATIVE (AFU_ORTHOLOGUE AFUA_8G06630)-RELATED"/>
    <property type="match status" value="1"/>
</dbReference>
<feature type="compositionally biased region" description="Polar residues" evidence="1">
    <location>
        <begin position="242"/>
        <end position="256"/>
    </location>
</feature>
<dbReference type="AlphaFoldDB" id="W9X6M0"/>
<dbReference type="GeneID" id="19185077"/>
<evidence type="ECO:0000313" key="2">
    <source>
        <dbReference type="EMBL" id="EXJ75833.1"/>
    </source>
</evidence>
<dbReference type="CDD" id="cd14686">
    <property type="entry name" value="bZIP"/>
    <property type="match status" value="1"/>
</dbReference>